<evidence type="ECO:0000256" key="7">
    <source>
        <dbReference type="ARBA" id="ARBA00038093"/>
    </source>
</evidence>
<dbReference type="InterPro" id="IPR029060">
    <property type="entry name" value="PIN-like_dom_sf"/>
</dbReference>
<organism evidence="10 11">
    <name type="scientific">Natrialba hulunbeirensis JCM 10989</name>
    <dbReference type="NCBI Taxonomy" id="1227493"/>
    <lineage>
        <taxon>Archaea</taxon>
        <taxon>Methanobacteriati</taxon>
        <taxon>Methanobacteriota</taxon>
        <taxon>Stenosarchaea group</taxon>
        <taxon>Halobacteria</taxon>
        <taxon>Halobacteriales</taxon>
        <taxon>Natrialbaceae</taxon>
        <taxon>Natrialba</taxon>
    </lineage>
</organism>
<dbReference type="AlphaFoldDB" id="M0A5S3"/>
<evidence type="ECO:0000256" key="8">
    <source>
        <dbReference type="HAMAP-Rule" id="MF_00265"/>
    </source>
</evidence>
<dbReference type="Pfam" id="PF01850">
    <property type="entry name" value="PIN"/>
    <property type="match status" value="1"/>
</dbReference>
<feature type="binding site" evidence="8">
    <location>
        <position position="5"/>
    </location>
    <ligand>
        <name>Mg(2+)</name>
        <dbReference type="ChEBI" id="CHEBI:18420"/>
    </ligand>
</feature>
<sequence>MVLLDSCFLIDLFAADDAAIAKLDEFDWRDASLSTLTVTEVGRWLPEPRRDRFESIIGRVDVLPYGFEESRRAVTEHGRLQQRGQPIGAVDTMIAATAIEANKPVLTRNVSEFKRTQASVTPY</sequence>
<evidence type="ECO:0000256" key="1">
    <source>
        <dbReference type="ARBA" id="ARBA00001946"/>
    </source>
</evidence>
<feature type="binding site" evidence="8">
    <location>
        <position position="91"/>
    </location>
    <ligand>
        <name>Mg(2+)</name>
        <dbReference type="ChEBI" id="CHEBI:18420"/>
    </ligand>
</feature>
<keyword evidence="2 8" id="KW-1277">Toxin-antitoxin system</keyword>
<dbReference type="InterPro" id="IPR022907">
    <property type="entry name" value="VapC_family"/>
</dbReference>
<keyword evidence="5 8" id="KW-0378">Hydrolase</keyword>
<protein>
    <recommendedName>
        <fullName evidence="8">Ribonuclease VapC</fullName>
        <shortName evidence="8">RNase VapC</shortName>
        <ecNumber evidence="8">3.1.-.-</ecNumber>
    </recommendedName>
    <alternativeName>
        <fullName evidence="8">Putative toxin VapC</fullName>
    </alternativeName>
</protein>
<dbReference type="PATRIC" id="fig|1227493.4.peg.859"/>
<evidence type="ECO:0000256" key="6">
    <source>
        <dbReference type="ARBA" id="ARBA00022842"/>
    </source>
</evidence>
<dbReference type="RefSeq" id="WP_006652142.1">
    <property type="nucleotide sequence ID" value="NZ_AOIM01000013.1"/>
</dbReference>
<dbReference type="EMBL" id="AOIM01000013">
    <property type="protein sequence ID" value="ELY93904.1"/>
    <property type="molecule type" value="Genomic_DNA"/>
</dbReference>
<keyword evidence="6 8" id="KW-0460">Magnesium</keyword>
<dbReference type="InterPro" id="IPR050556">
    <property type="entry name" value="Type_II_TA_system_RNase"/>
</dbReference>
<dbReference type="Gene3D" id="3.40.50.1010">
    <property type="entry name" value="5'-nuclease"/>
    <property type="match status" value="1"/>
</dbReference>
<dbReference type="HAMAP" id="MF_00265">
    <property type="entry name" value="VapC_Nob1"/>
    <property type="match status" value="1"/>
</dbReference>
<feature type="domain" description="PIN" evidence="9">
    <location>
        <begin position="2"/>
        <end position="116"/>
    </location>
</feature>
<name>M0A5S3_9EURY</name>
<dbReference type="OrthoDB" id="38049at2157"/>
<proteinExistence type="inferred from homology"/>
<dbReference type="GO" id="GO:0000287">
    <property type="term" value="F:magnesium ion binding"/>
    <property type="evidence" value="ECO:0007669"/>
    <property type="project" value="UniProtKB-UniRule"/>
</dbReference>
<dbReference type="PANTHER" id="PTHR33653">
    <property type="entry name" value="RIBONUCLEASE VAPC2"/>
    <property type="match status" value="1"/>
</dbReference>
<keyword evidence="11" id="KW-1185">Reference proteome</keyword>
<dbReference type="EC" id="3.1.-.-" evidence="8"/>
<keyword evidence="3 8" id="KW-0540">Nuclease</keyword>
<comment type="function">
    <text evidence="8">Toxic component of a toxin-antitoxin (TA) system. An RNase.</text>
</comment>
<reference evidence="10 11" key="1">
    <citation type="journal article" date="2014" name="PLoS Genet.">
        <title>Phylogenetically driven sequencing of extremely halophilic archaea reveals strategies for static and dynamic osmo-response.</title>
        <authorList>
            <person name="Becker E.A."/>
            <person name="Seitzer P.M."/>
            <person name="Tritt A."/>
            <person name="Larsen D."/>
            <person name="Krusor M."/>
            <person name="Yao A.I."/>
            <person name="Wu D."/>
            <person name="Madern D."/>
            <person name="Eisen J.A."/>
            <person name="Darling A.E."/>
            <person name="Facciotti M.T."/>
        </authorList>
    </citation>
    <scope>NUCLEOTIDE SEQUENCE [LARGE SCALE GENOMIC DNA]</scope>
    <source>
        <strain evidence="10 11">JCM 10989</strain>
    </source>
</reference>
<keyword evidence="8" id="KW-0800">Toxin</keyword>
<evidence type="ECO:0000256" key="2">
    <source>
        <dbReference type="ARBA" id="ARBA00022649"/>
    </source>
</evidence>
<dbReference type="STRING" id="1227493.C483_04474"/>
<evidence type="ECO:0000256" key="5">
    <source>
        <dbReference type="ARBA" id="ARBA00022801"/>
    </source>
</evidence>
<evidence type="ECO:0000256" key="4">
    <source>
        <dbReference type="ARBA" id="ARBA00022723"/>
    </source>
</evidence>
<keyword evidence="4 8" id="KW-0479">Metal-binding</keyword>
<accession>M0A5S3</accession>
<dbReference type="Proteomes" id="UP000011519">
    <property type="component" value="Unassembled WGS sequence"/>
</dbReference>
<dbReference type="GO" id="GO:0090729">
    <property type="term" value="F:toxin activity"/>
    <property type="evidence" value="ECO:0007669"/>
    <property type="project" value="UniProtKB-KW"/>
</dbReference>
<dbReference type="InterPro" id="IPR002716">
    <property type="entry name" value="PIN_dom"/>
</dbReference>
<evidence type="ECO:0000256" key="3">
    <source>
        <dbReference type="ARBA" id="ARBA00022722"/>
    </source>
</evidence>
<gene>
    <name evidence="8" type="primary">vapC</name>
    <name evidence="10" type="ORF">C483_04474</name>
</gene>
<dbReference type="GO" id="GO:0016787">
    <property type="term" value="F:hydrolase activity"/>
    <property type="evidence" value="ECO:0007669"/>
    <property type="project" value="UniProtKB-KW"/>
</dbReference>
<dbReference type="PANTHER" id="PTHR33653:SF1">
    <property type="entry name" value="RIBONUCLEASE VAPC2"/>
    <property type="match status" value="1"/>
</dbReference>
<evidence type="ECO:0000259" key="9">
    <source>
        <dbReference type="Pfam" id="PF01850"/>
    </source>
</evidence>
<evidence type="ECO:0000313" key="11">
    <source>
        <dbReference type="Proteomes" id="UP000011519"/>
    </source>
</evidence>
<comment type="similarity">
    <text evidence="7 8">Belongs to the PINc/VapC protein family.</text>
</comment>
<evidence type="ECO:0000313" key="10">
    <source>
        <dbReference type="EMBL" id="ELY93904.1"/>
    </source>
</evidence>
<comment type="cofactor">
    <cofactor evidence="1 8">
        <name>Mg(2+)</name>
        <dbReference type="ChEBI" id="CHEBI:18420"/>
    </cofactor>
</comment>
<comment type="caution">
    <text evidence="10">The sequence shown here is derived from an EMBL/GenBank/DDBJ whole genome shotgun (WGS) entry which is preliminary data.</text>
</comment>
<dbReference type="GO" id="GO:0004540">
    <property type="term" value="F:RNA nuclease activity"/>
    <property type="evidence" value="ECO:0007669"/>
    <property type="project" value="InterPro"/>
</dbReference>
<dbReference type="SUPFAM" id="SSF88723">
    <property type="entry name" value="PIN domain-like"/>
    <property type="match status" value="1"/>
</dbReference>